<comment type="caution">
    <text evidence="2">The sequence shown here is derived from an EMBL/GenBank/DDBJ whole genome shotgun (WGS) entry which is preliminary data.</text>
</comment>
<evidence type="ECO:0000256" key="1">
    <source>
        <dbReference type="SAM" id="MobiDB-lite"/>
    </source>
</evidence>
<gene>
    <name evidence="2" type="ORF">QQF64_027554</name>
</gene>
<keyword evidence="3" id="KW-1185">Reference proteome</keyword>
<dbReference type="Proteomes" id="UP001558613">
    <property type="component" value="Unassembled WGS sequence"/>
</dbReference>
<reference evidence="2 3" key="1">
    <citation type="submission" date="2023-09" db="EMBL/GenBank/DDBJ databases">
        <authorList>
            <person name="Wang M."/>
        </authorList>
    </citation>
    <scope>NUCLEOTIDE SEQUENCE [LARGE SCALE GENOMIC DNA]</scope>
    <source>
        <strain evidence="2">GT-2023</strain>
        <tissue evidence="2">Liver</tissue>
    </source>
</reference>
<sequence length="104" mass="12366">MTSSSVLSRKGWARMGYQWTLVSGDGASRRRCTDRHTHTRQQRRARKRKPGKYLLTQHKRCAFDTYWKQKREDKERRARKGSGAVSSLHSWKTRGKRETWGQDE</sequence>
<protein>
    <submittedName>
        <fullName evidence="2">Uncharacterized protein</fullName>
    </submittedName>
</protein>
<evidence type="ECO:0000313" key="3">
    <source>
        <dbReference type="Proteomes" id="UP001558613"/>
    </source>
</evidence>
<name>A0ABR3NCQ3_9TELE</name>
<feature type="region of interest" description="Disordered" evidence="1">
    <location>
        <begin position="72"/>
        <end position="104"/>
    </location>
</feature>
<evidence type="ECO:0000313" key="2">
    <source>
        <dbReference type="EMBL" id="KAL1274740.1"/>
    </source>
</evidence>
<dbReference type="EMBL" id="JAYMGO010000005">
    <property type="protein sequence ID" value="KAL1274740.1"/>
    <property type="molecule type" value="Genomic_DNA"/>
</dbReference>
<proteinExistence type="predicted"/>
<feature type="region of interest" description="Disordered" evidence="1">
    <location>
        <begin position="26"/>
        <end position="51"/>
    </location>
</feature>
<accession>A0ABR3NCQ3</accession>
<organism evidence="2 3">
    <name type="scientific">Cirrhinus molitorella</name>
    <name type="common">mud carp</name>
    <dbReference type="NCBI Taxonomy" id="172907"/>
    <lineage>
        <taxon>Eukaryota</taxon>
        <taxon>Metazoa</taxon>
        <taxon>Chordata</taxon>
        <taxon>Craniata</taxon>
        <taxon>Vertebrata</taxon>
        <taxon>Euteleostomi</taxon>
        <taxon>Actinopterygii</taxon>
        <taxon>Neopterygii</taxon>
        <taxon>Teleostei</taxon>
        <taxon>Ostariophysi</taxon>
        <taxon>Cypriniformes</taxon>
        <taxon>Cyprinidae</taxon>
        <taxon>Labeoninae</taxon>
        <taxon>Labeonini</taxon>
        <taxon>Cirrhinus</taxon>
    </lineage>
</organism>
<feature type="compositionally biased region" description="Basic residues" evidence="1">
    <location>
        <begin position="29"/>
        <end position="51"/>
    </location>
</feature>